<keyword evidence="1" id="KW-0732">Signal</keyword>
<keyword evidence="3" id="KW-0998">Cell outer membrane</keyword>
<dbReference type="Gene3D" id="1.25.40.10">
    <property type="entry name" value="Tetratricopeptide repeat domain"/>
    <property type="match status" value="1"/>
</dbReference>
<gene>
    <name evidence="5" type="primary">yfiO</name>
</gene>
<dbReference type="Pfam" id="PF13525">
    <property type="entry name" value="YfiO"/>
    <property type="match status" value="1"/>
</dbReference>
<organism evidence="5 6">
    <name type="scientific">Wigglesworthia glossinidia brevipalpis</name>
    <dbReference type="NCBI Taxonomy" id="36870"/>
    <lineage>
        <taxon>Bacteria</taxon>
        <taxon>Pseudomonadati</taxon>
        <taxon>Pseudomonadota</taxon>
        <taxon>Gammaproteobacteria</taxon>
        <taxon>Enterobacterales</taxon>
        <taxon>Erwiniaceae</taxon>
        <taxon>Wigglesworthia</taxon>
    </lineage>
</organism>
<evidence type="ECO:0000256" key="3">
    <source>
        <dbReference type="ARBA" id="ARBA00023237"/>
    </source>
</evidence>
<proteinExistence type="predicted"/>
<dbReference type="KEGG" id="wbr:yfiO"/>
<accession>Q8D221</accession>
<evidence type="ECO:0000256" key="2">
    <source>
        <dbReference type="ARBA" id="ARBA00023136"/>
    </source>
</evidence>
<protein>
    <submittedName>
        <fullName evidence="5">YfiO protein</fullName>
    </submittedName>
</protein>
<keyword evidence="6" id="KW-1185">Reference proteome</keyword>
<dbReference type="InterPro" id="IPR017689">
    <property type="entry name" value="BamD"/>
</dbReference>
<dbReference type="InterPro" id="IPR011990">
    <property type="entry name" value="TPR-like_helical_dom_sf"/>
</dbReference>
<dbReference type="InterPro" id="IPR039565">
    <property type="entry name" value="BamD-like"/>
</dbReference>
<evidence type="ECO:0000313" key="5">
    <source>
        <dbReference type="EMBL" id="BAC24680.1"/>
    </source>
</evidence>
<dbReference type="NCBIfam" id="TIGR03302">
    <property type="entry name" value="OM_YfiO"/>
    <property type="match status" value="1"/>
</dbReference>
<dbReference type="STRING" id="36870.gene:10369043"/>
<dbReference type="AlphaFoldDB" id="Q8D221"/>
<dbReference type="EMBL" id="BA000021">
    <property type="protein sequence ID" value="BAC24680.1"/>
    <property type="molecule type" value="Genomic_DNA"/>
</dbReference>
<evidence type="ECO:0000259" key="4">
    <source>
        <dbReference type="Pfam" id="PF13525"/>
    </source>
</evidence>
<keyword evidence="2" id="KW-0472">Membrane</keyword>
<feature type="domain" description="Outer membrane lipoprotein BamD-like" evidence="4">
    <location>
        <begin position="44"/>
        <end position="223"/>
    </location>
</feature>
<sequence length="226" mass="27918">MDIKFKNIIVIITFLLAIESCSLKNTNFIQYKIKNEENNLKNNELYKNRYKKYKRYLYFINKYNNYYYYKEAKNNIINLYYTYKDYEIENNSILEEIIDQFIESNPRCPYIDFLIYIQGLINMDLDKNTINFFIYKKKFIENTKYAYLALNNFKKLIYKYPNSDFYKSSKNYIFHLNERIAFHELQIIKFYFKKHAYSASNFRILEMINKFPNTKSSKESLIYFKY</sequence>
<evidence type="ECO:0000313" key="6">
    <source>
        <dbReference type="Proteomes" id="UP000000562"/>
    </source>
</evidence>
<dbReference type="HOGENOM" id="CLU_065982_0_2_6"/>
<dbReference type="Proteomes" id="UP000000562">
    <property type="component" value="Chromosome"/>
</dbReference>
<dbReference type="eggNOG" id="COG4105">
    <property type="taxonomic scope" value="Bacteria"/>
</dbReference>
<evidence type="ECO:0000256" key="1">
    <source>
        <dbReference type="ARBA" id="ARBA00022729"/>
    </source>
</evidence>
<name>Q8D221_WIGBR</name>
<reference evidence="5 6" key="1">
    <citation type="journal article" date="2002" name="Nat. Genet.">
        <title>Genome sequence of the endocellular obligate symbiont of tsetse flies, Wigglesworthia glossinidia.</title>
        <authorList>
            <person name="Akman L."/>
            <person name="Yamashita A."/>
            <person name="Watanabe H."/>
            <person name="Oshima K."/>
            <person name="Shiba T."/>
            <person name="Hattori M."/>
            <person name="Aksoy S."/>
        </authorList>
    </citation>
    <scope>NUCLEOTIDE SEQUENCE [LARGE SCALE GENOMIC DNA]</scope>
</reference>